<gene>
    <name evidence="2" type="primary">orf03881</name>
    <name evidence="2" type="ORF">Q903MT_gene3858</name>
</gene>
<keyword evidence="1" id="KW-0472">Membrane</keyword>
<sequence length="76" mass="9017">MTSSGYTRIPCLAMTLLPSLPRERRRILMNLTLTLMKKKKERIYLLPLITMGRILSYYLLAILSESQKEAMWSRRR</sequence>
<dbReference type="AlphaFoldDB" id="A0A6B9XV08"/>
<geneLocation type="mitochondrion" evidence="2"/>
<organism evidence="2">
    <name type="scientific">Picea sitchensis</name>
    <name type="common">Sitka spruce</name>
    <name type="synonym">Pinus sitchensis</name>
    <dbReference type="NCBI Taxonomy" id="3332"/>
    <lineage>
        <taxon>Eukaryota</taxon>
        <taxon>Viridiplantae</taxon>
        <taxon>Streptophyta</taxon>
        <taxon>Embryophyta</taxon>
        <taxon>Tracheophyta</taxon>
        <taxon>Spermatophyta</taxon>
        <taxon>Pinopsida</taxon>
        <taxon>Pinidae</taxon>
        <taxon>Conifers I</taxon>
        <taxon>Pinales</taxon>
        <taxon>Pinaceae</taxon>
        <taxon>Picea</taxon>
    </lineage>
</organism>
<evidence type="ECO:0000256" key="1">
    <source>
        <dbReference type="SAM" id="Phobius"/>
    </source>
</evidence>
<name>A0A6B9XV08_PICSI</name>
<proteinExistence type="predicted"/>
<keyword evidence="2" id="KW-0496">Mitochondrion</keyword>
<dbReference type="EMBL" id="MK697699">
    <property type="protein sequence ID" value="QHR89836.1"/>
    <property type="molecule type" value="Genomic_DNA"/>
</dbReference>
<accession>A0A6B9XV08</accession>
<keyword evidence="1" id="KW-0812">Transmembrane</keyword>
<feature type="transmembrane region" description="Helical" evidence="1">
    <location>
        <begin position="43"/>
        <end position="63"/>
    </location>
</feature>
<keyword evidence="1" id="KW-1133">Transmembrane helix</keyword>
<evidence type="ECO:0000313" key="2">
    <source>
        <dbReference type="EMBL" id="QHR89836.1"/>
    </source>
</evidence>
<protein>
    <submittedName>
        <fullName evidence="2">Uncharacterized protein</fullName>
    </submittedName>
</protein>
<reference evidence="2" key="1">
    <citation type="submission" date="2019-03" db="EMBL/GenBank/DDBJ databases">
        <title>Largest Complete Mitochondrial Genome of a Gymnosperm, Sitka Spruce (Picea sitchensis), Indicates Complex Physical Structure.</title>
        <authorList>
            <person name="Jackman S.D."/>
            <person name="Coombe L."/>
            <person name="Warren R."/>
            <person name="Kirk H."/>
            <person name="Trinh E."/>
            <person name="McLeod T."/>
            <person name="Pleasance S."/>
            <person name="Pandoh P."/>
            <person name="Zhao Y."/>
            <person name="Coope R."/>
            <person name="Bousquet J."/>
            <person name="Bohlmann J.C."/>
            <person name="Jones S.J.M."/>
            <person name="Birol I."/>
        </authorList>
    </citation>
    <scope>NUCLEOTIDE SEQUENCE</scope>
    <source>
        <strain evidence="2">Q903</strain>
    </source>
</reference>